<proteinExistence type="predicted"/>
<dbReference type="OrthoDB" id="73348at2759"/>
<organism evidence="7">
    <name type="scientific">Aphanomyces invadans</name>
    <dbReference type="NCBI Taxonomy" id="157072"/>
    <lineage>
        <taxon>Eukaryota</taxon>
        <taxon>Sar</taxon>
        <taxon>Stramenopiles</taxon>
        <taxon>Oomycota</taxon>
        <taxon>Saprolegniomycetes</taxon>
        <taxon>Saprolegniales</taxon>
        <taxon>Verrucalvaceae</taxon>
        <taxon>Aphanomyces</taxon>
    </lineage>
</organism>
<evidence type="ECO:0000313" key="7">
    <source>
        <dbReference type="EMBL" id="ETV99185.1"/>
    </source>
</evidence>
<feature type="domain" description="C2H2-type" evidence="6">
    <location>
        <begin position="48"/>
        <end position="69"/>
    </location>
</feature>
<dbReference type="GO" id="GO:0005737">
    <property type="term" value="C:cytoplasm"/>
    <property type="evidence" value="ECO:0007669"/>
    <property type="project" value="UniProtKB-SubCell"/>
</dbReference>
<evidence type="ECO:0000256" key="4">
    <source>
        <dbReference type="ARBA" id="ARBA00023242"/>
    </source>
</evidence>
<dbReference type="SUPFAM" id="SSF118359">
    <property type="entry name" value="Expressed protein At2g23090/F21P24.15"/>
    <property type="match status" value="1"/>
</dbReference>
<dbReference type="RefSeq" id="XP_008871741.1">
    <property type="nucleotide sequence ID" value="XM_008873519.1"/>
</dbReference>
<comment type="subcellular location">
    <subcellularLocation>
        <location evidence="2">Cytoplasm</location>
    </subcellularLocation>
    <subcellularLocation>
        <location evidence="1">Nucleus</location>
    </subcellularLocation>
</comment>
<dbReference type="VEuPathDB" id="FungiDB:H310_07979"/>
<dbReference type="PANTHER" id="PTHR21213">
    <property type="entry name" value="GEO09665P1-RELATED"/>
    <property type="match status" value="1"/>
</dbReference>
<keyword evidence="3" id="KW-0963">Cytoplasm</keyword>
<dbReference type="GeneID" id="20085029"/>
<evidence type="ECO:0000256" key="3">
    <source>
        <dbReference type="ARBA" id="ARBA00022490"/>
    </source>
</evidence>
<dbReference type="EMBL" id="KI913967">
    <property type="protein sequence ID" value="ETV99185.1"/>
    <property type="molecule type" value="Genomic_DNA"/>
</dbReference>
<evidence type="ECO:0000256" key="2">
    <source>
        <dbReference type="ARBA" id="ARBA00004496"/>
    </source>
</evidence>
<dbReference type="PROSITE" id="PS00028">
    <property type="entry name" value="ZINC_FINGER_C2H2_1"/>
    <property type="match status" value="1"/>
</dbReference>
<evidence type="ECO:0000256" key="1">
    <source>
        <dbReference type="ARBA" id="ARBA00004123"/>
    </source>
</evidence>
<gene>
    <name evidence="7" type="ORF">H310_07979</name>
</gene>
<accession>A0A024TYE3</accession>
<protein>
    <recommendedName>
        <fullName evidence="6">C2H2-type domain-containing protein</fullName>
    </recommendedName>
</protein>
<dbReference type="InterPro" id="IPR026939">
    <property type="entry name" value="ZNF706/At2g23090_sf"/>
</dbReference>
<feature type="compositionally biased region" description="Basic and acidic residues" evidence="5">
    <location>
        <begin position="89"/>
        <end position="113"/>
    </location>
</feature>
<dbReference type="Gene3D" id="4.10.1050.10">
    <property type="entry name" value="At2g23090-like"/>
    <property type="match status" value="1"/>
</dbReference>
<dbReference type="InterPro" id="IPR013087">
    <property type="entry name" value="Znf_C2H2_type"/>
</dbReference>
<dbReference type="GO" id="GO:0005634">
    <property type="term" value="C:nucleus"/>
    <property type="evidence" value="ECO:0007669"/>
    <property type="project" value="UniProtKB-SubCell"/>
</dbReference>
<evidence type="ECO:0000259" key="6">
    <source>
        <dbReference type="PROSITE" id="PS00028"/>
    </source>
</evidence>
<name>A0A024TYE3_9STRA</name>
<dbReference type="InterPro" id="IPR045230">
    <property type="entry name" value="MBS1/2-like"/>
</dbReference>
<keyword evidence="4" id="KW-0539">Nucleus</keyword>
<evidence type="ECO:0000256" key="5">
    <source>
        <dbReference type="SAM" id="MobiDB-lite"/>
    </source>
</evidence>
<sequence>MGGKAKTQKHTAKEINMKIKAAKERAGAAGGGASGLENRKCQKVGVKCDICLHEFLSFADMRIHYDARHPREAFPEETIKEAFAAAKSKTAERRVGHQQGKLDYKHKDGDKATSGKPARAGGVSDDVAALLSAGLAGLK</sequence>
<dbReference type="AlphaFoldDB" id="A0A024TYE3"/>
<reference evidence="7" key="1">
    <citation type="submission" date="2013-12" db="EMBL/GenBank/DDBJ databases">
        <title>The Genome Sequence of Aphanomyces invadans NJM9701.</title>
        <authorList>
            <consortium name="The Broad Institute Genomics Platform"/>
            <person name="Russ C."/>
            <person name="Tyler B."/>
            <person name="van West P."/>
            <person name="Dieguez-Uribeondo J."/>
            <person name="Young S.K."/>
            <person name="Zeng Q."/>
            <person name="Gargeya S."/>
            <person name="Fitzgerald M."/>
            <person name="Abouelleil A."/>
            <person name="Alvarado L."/>
            <person name="Chapman S.B."/>
            <person name="Gainer-Dewar J."/>
            <person name="Goldberg J."/>
            <person name="Griggs A."/>
            <person name="Gujja S."/>
            <person name="Hansen M."/>
            <person name="Howarth C."/>
            <person name="Imamovic A."/>
            <person name="Ireland A."/>
            <person name="Larimer J."/>
            <person name="McCowan C."/>
            <person name="Murphy C."/>
            <person name="Pearson M."/>
            <person name="Poon T.W."/>
            <person name="Priest M."/>
            <person name="Roberts A."/>
            <person name="Saif S."/>
            <person name="Shea T."/>
            <person name="Sykes S."/>
            <person name="Wortman J."/>
            <person name="Nusbaum C."/>
            <person name="Birren B."/>
        </authorList>
    </citation>
    <scope>NUCLEOTIDE SEQUENCE [LARGE SCALE GENOMIC DNA]</scope>
    <source>
        <strain evidence="7">NJM9701</strain>
    </source>
</reference>
<feature type="region of interest" description="Disordered" evidence="5">
    <location>
        <begin position="86"/>
        <end position="122"/>
    </location>
</feature>
<dbReference type="PANTHER" id="PTHR21213:SF0">
    <property type="entry name" value="ZINC FINGER PROTEIN 706"/>
    <property type="match status" value="1"/>
</dbReference>